<dbReference type="NCBIfam" id="NF037995">
    <property type="entry name" value="TRAP_S1"/>
    <property type="match status" value="1"/>
</dbReference>
<keyword evidence="3 4" id="KW-0732">Signal</keyword>
<dbReference type="RefSeq" id="WP_261756573.1">
    <property type="nucleotide sequence ID" value="NZ_CP104562.2"/>
</dbReference>
<dbReference type="NCBIfam" id="TIGR00787">
    <property type="entry name" value="dctP"/>
    <property type="match status" value="1"/>
</dbReference>
<organism evidence="5 6">
    <name type="scientific">Roseateles amylovorans</name>
    <dbReference type="NCBI Taxonomy" id="2978473"/>
    <lineage>
        <taxon>Bacteria</taxon>
        <taxon>Pseudomonadati</taxon>
        <taxon>Pseudomonadota</taxon>
        <taxon>Betaproteobacteria</taxon>
        <taxon>Burkholderiales</taxon>
        <taxon>Sphaerotilaceae</taxon>
        <taxon>Roseateles</taxon>
    </lineage>
</organism>
<feature type="signal peptide" evidence="4">
    <location>
        <begin position="1"/>
        <end position="34"/>
    </location>
</feature>
<evidence type="ECO:0000256" key="4">
    <source>
        <dbReference type="SAM" id="SignalP"/>
    </source>
</evidence>
<dbReference type="EMBL" id="CP104562">
    <property type="protein sequence ID" value="UXH76833.1"/>
    <property type="molecule type" value="Genomic_DNA"/>
</dbReference>
<sequence length="348" mass="37970">MTTSPTQGLTRTARRLTLAAGAALALAAVLPVQAQDIKPRLIRFGYGLAENSNQGRAVKMFADEVQKLSGGKMRIRAIGGAALGPDTQMQQALIGGAQEMMVGSTATLVGIAKEMALWDTPFLVNNTREADALLDGPVGDKVRAKLEDKGMVGLVYWENGFRNLTNSKRPVTKLEDLNGIKLRVMQNNVFLDSFKQLGANAVPLPYSELFTALETNAVDGQENPYNTILSAKFYEVQKYLTITNHVYSPWIVTVSKKFWDGLSKDEKAVLQKAAVASRDFERKDTRAEAAKALADLKSRGMQVNELSPTEAARMRDKLTHVNAGVATQVGMDLWNETQAQLAKLRGGK</sequence>
<accession>A0ABY6AZV5</accession>
<dbReference type="InterPro" id="IPR004682">
    <property type="entry name" value="TRAP_DctP"/>
</dbReference>
<dbReference type="Gene3D" id="3.40.190.170">
    <property type="entry name" value="Bacterial extracellular solute-binding protein, family 7"/>
    <property type="match status" value="1"/>
</dbReference>
<comment type="similarity">
    <text evidence="1">Belongs to the bacterial solute-binding protein 7 family.</text>
</comment>
<evidence type="ECO:0000313" key="5">
    <source>
        <dbReference type="EMBL" id="UXH76833.1"/>
    </source>
</evidence>
<dbReference type="SUPFAM" id="SSF53850">
    <property type="entry name" value="Periplasmic binding protein-like II"/>
    <property type="match status" value="1"/>
</dbReference>
<dbReference type="CDD" id="cd13679">
    <property type="entry name" value="PBP2_TRAP_YiaO_like"/>
    <property type="match status" value="1"/>
</dbReference>
<evidence type="ECO:0000256" key="2">
    <source>
        <dbReference type="ARBA" id="ARBA00022448"/>
    </source>
</evidence>
<reference evidence="5" key="1">
    <citation type="submission" date="2022-10" db="EMBL/GenBank/DDBJ databases">
        <title>Characterization and whole genome sequencing of a new Roseateles species, isolated from fresh water.</title>
        <authorList>
            <person name="Guliayeva D.Y."/>
            <person name="Akhremchuk A.E."/>
            <person name="Sikolenko M.A."/>
            <person name="Valentovich L.N."/>
            <person name="Sidarenka A.V."/>
        </authorList>
    </citation>
    <scope>NUCLEOTIDE SEQUENCE</scope>
    <source>
        <strain evidence="5">BIM B-1768</strain>
    </source>
</reference>
<name>A0ABY6AZV5_9BURK</name>
<dbReference type="PANTHER" id="PTHR33376">
    <property type="match status" value="1"/>
</dbReference>
<keyword evidence="6" id="KW-1185">Reference proteome</keyword>
<dbReference type="InterPro" id="IPR018389">
    <property type="entry name" value="DctP_fam"/>
</dbReference>
<evidence type="ECO:0000313" key="6">
    <source>
        <dbReference type="Proteomes" id="UP001064933"/>
    </source>
</evidence>
<protein>
    <submittedName>
        <fullName evidence="5">TRAP transporter substrate-binding protein</fullName>
    </submittedName>
</protein>
<evidence type="ECO:0000256" key="1">
    <source>
        <dbReference type="ARBA" id="ARBA00009023"/>
    </source>
</evidence>
<gene>
    <name evidence="5" type="ORF">N4261_17570</name>
</gene>
<evidence type="ECO:0000256" key="3">
    <source>
        <dbReference type="ARBA" id="ARBA00022729"/>
    </source>
</evidence>
<keyword evidence="2" id="KW-0813">Transport</keyword>
<proteinExistence type="inferred from homology"/>
<feature type="chain" id="PRO_5046879992" evidence="4">
    <location>
        <begin position="35"/>
        <end position="348"/>
    </location>
</feature>
<dbReference type="PIRSF" id="PIRSF006470">
    <property type="entry name" value="DctB"/>
    <property type="match status" value="1"/>
</dbReference>
<dbReference type="Proteomes" id="UP001064933">
    <property type="component" value="Chromosome"/>
</dbReference>
<dbReference type="PANTHER" id="PTHR33376:SF7">
    <property type="entry name" value="C4-DICARBOXYLATE-BINDING PROTEIN DCTB"/>
    <property type="match status" value="1"/>
</dbReference>
<dbReference type="InterPro" id="IPR038404">
    <property type="entry name" value="TRAP_DctP_sf"/>
</dbReference>
<dbReference type="Pfam" id="PF03480">
    <property type="entry name" value="DctP"/>
    <property type="match status" value="1"/>
</dbReference>